<evidence type="ECO:0000256" key="1">
    <source>
        <dbReference type="ARBA" id="ARBA00004824"/>
    </source>
</evidence>
<comment type="caution">
    <text evidence="9">The sequence shown here is derived from an EMBL/GenBank/DDBJ whole genome shotgun (WGS) entry which is preliminary data.</text>
</comment>
<evidence type="ECO:0000313" key="9">
    <source>
        <dbReference type="EMBL" id="MBD1396393.1"/>
    </source>
</evidence>
<dbReference type="EMBL" id="JACXAJ010000001">
    <property type="protein sequence ID" value="MBD1396393.1"/>
    <property type="molecule type" value="Genomic_DNA"/>
</dbReference>
<comment type="catalytic activity">
    <reaction evidence="8">
        <text>L-leucine + 2-oxoglutarate = 4-methyl-2-oxopentanoate + L-glutamate</text>
        <dbReference type="Rhea" id="RHEA:18321"/>
        <dbReference type="ChEBI" id="CHEBI:16810"/>
        <dbReference type="ChEBI" id="CHEBI:17865"/>
        <dbReference type="ChEBI" id="CHEBI:29985"/>
        <dbReference type="ChEBI" id="CHEBI:57427"/>
        <dbReference type="EC" id="2.6.1.42"/>
    </reaction>
</comment>
<evidence type="ECO:0000256" key="4">
    <source>
        <dbReference type="ARBA" id="ARBA00009320"/>
    </source>
</evidence>
<keyword evidence="9" id="KW-0808">Transferase</keyword>
<comment type="catalytic activity">
    <reaction evidence="7">
        <text>L-isoleucine + 2-oxoglutarate = (S)-3-methyl-2-oxopentanoate + L-glutamate</text>
        <dbReference type="Rhea" id="RHEA:24801"/>
        <dbReference type="ChEBI" id="CHEBI:16810"/>
        <dbReference type="ChEBI" id="CHEBI:29985"/>
        <dbReference type="ChEBI" id="CHEBI:35146"/>
        <dbReference type="ChEBI" id="CHEBI:58045"/>
        <dbReference type="EC" id="2.6.1.42"/>
    </reaction>
</comment>
<evidence type="ECO:0000313" key="10">
    <source>
        <dbReference type="Proteomes" id="UP000625551"/>
    </source>
</evidence>
<sequence>MQSNDKLFAYNLGEIVPLDQAFLHISDLSVQRGYGIFDFVKVHGNTLLFLEDYLDRLFESGRLMELEVPLSREELKSIIFKLTEKNALEVSGMKIIMTGGYSEDSFTPAIPNLLITQQALHLPGQQKVEKGIKIITHDYVREFPAAKTINYSMGIRLIGKIKSNGAEEVLYYRNGVVSEFPRCNFFIVRQDNTVVTPAENVLKGITRKNVLELAGRRYNVEQAAITLEDIAQAKEAFLTSTTKRILPIVQVDDQVIGTGKPGEVTLQLLQDLVALEEQYVASQVQ</sequence>
<dbReference type="InterPro" id="IPR036038">
    <property type="entry name" value="Aminotransferase-like"/>
</dbReference>
<evidence type="ECO:0000256" key="2">
    <source>
        <dbReference type="ARBA" id="ARBA00004931"/>
    </source>
</evidence>
<dbReference type="SUPFAM" id="SSF56752">
    <property type="entry name" value="D-aminoacid aminotransferase-like PLP-dependent enzymes"/>
    <property type="match status" value="1"/>
</dbReference>
<comment type="catalytic activity">
    <reaction evidence="6">
        <text>L-valine + 2-oxoglutarate = 3-methyl-2-oxobutanoate + L-glutamate</text>
        <dbReference type="Rhea" id="RHEA:24813"/>
        <dbReference type="ChEBI" id="CHEBI:11851"/>
        <dbReference type="ChEBI" id="CHEBI:16810"/>
        <dbReference type="ChEBI" id="CHEBI:29985"/>
        <dbReference type="ChEBI" id="CHEBI:57762"/>
        <dbReference type="EC" id="2.6.1.42"/>
    </reaction>
</comment>
<dbReference type="InterPro" id="IPR050571">
    <property type="entry name" value="Class-IV_PLP-Dep_Aminotrnsfr"/>
</dbReference>
<reference evidence="9 10" key="1">
    <citation type="submission" date="2020-09" db="EMBL/GenBank/DDBJ databases">
        <title>Genome sequencing and assembly of Pontibacter sp.</title>
        <authorList>
            <person name="Chhetri G."/>
        </authorList>
    </citation>
    <scope>NUCLEOTIDE SEQUENCE [LARGE SCALE GENOMIC DNA]</scope>
    <source>
        <strain evidence="9 10">JH31</strain>
    </source>
</reference>
<dbReference type="PANTHER" id="PTHR42743:SF11">
    <property type="entry name" value="AMINODEOXYCHORISMATE LYASE"/>
    <property type="match status" value="1"/>
</dbReference>
<dbReference type="Gene3D" id="3.30.470.10">
    <property type="match status" value="1"/>
</dbReference>
<dbReference type="InterPro" id="IPR043132">
    <property type="entry name" value="BCAT-like_C"/>
</dbReference>
<evidence type="ECO:0000256" key="3">
    <source>
        <dbReference type="ARBA" id="ARBA00005072"/>
    </source>
</evidence>
<comment type="pathway">
    <text evidence="1">Amino-acid biosynthesis; L-isoleucine biosynthesis; L-isoleucine from 2-oxobutanoate: step 4/4.</text>
</comment>
<accession>A0ABR7XDL9</accession>
<dbReference type="Proteomes" id="UP000625551">
    <property type="component" value="Unassembled WGS sequence"/>
</dbReference>
<comment type="similarity">
    <text evidence="4">Belongs to the class-IV pyridoxal-phosphate-dependent aminotransferase family.</text>
</comment>
<dbReference type="GO" id="GO:0008483">
    <property type="term" value="F:transaminase activity"/>
    <property type="evidence" value="ECO:0007669"/>
    <property type="project" value="UniProtKB-KW"/>
</dbReference>
<dbReference type="InterPro" id="IPR043131">
    <property type="entry name" value="BCAT-like_N"/>
</dbReference>
<comment type="pathway">
    <text evidence="3">Amino-acid biosynthesis; L-leucine biosynthesis; L-leucine from 3-methyl-2-oxobutanoate: step 4/4.</text>
</comment>
<name>A0ABR7XDL9_9BACT</name>
<dbReference type="Gene3D" id="3.20.10.10">
    <property type="entry name" value="D-amino Acid Aminotransferase, subunit A, domain 2"/>
    <property type="match status" value="1"/>
</dbReference>
<evidence type="ECO:0000256" key="8">
    <source>
        <dbReference type="ARBA" id="ARBA00049229"/>
    </source>
</evidence>
<organism evidence="9 10">
    <name type="scientific">Pontibacter aquaedesilientis</name>
    <dbReference type="NCBI Taxonomy" id="2766980"/>
    <lineage>
        <taxon>Bacteria</taxon>
        <taxon>Pseudomonadati</taxon>
        <taxon>Bacteroidota</taxon>
        <taxon>Cytophagia</taxon>
        <taxon>Cytophagales</taxon>
        <taxon>Hymenobacteraceae</taxon>
        <taxon>Pontibacter</taxon>
    </lineage>
</organism>
<dbReference type="RefSeq" id="WP_191182498.1">
    <property type="nucleotide sequence ID" value="NZ_JACXAJ010000001.1"/>
</dbReference>
<protein>
    <recommendedName>
        <fullName evidence="5">branched-chain-amino-acid transaminase</fullName>
        <ecNumber evidence="5">2.6.1.42</ecNumber>
    </recommendedName>
</protein>
<dbReference type="EC" id="2.6.1.42" evidence="5"/>
<keyword evidence="10" id="KW-1185">Reference proteome</keyword>
<proteinExistence type="inferred from homology"/>
<keyword evidence="9" id="KW-0032">Aminotransferase</keyword>
<dbReference type="InterPro" id="IPR001544">
    <property type="entry name" value="Aminotrans_IV"/>
</dbReference>
<evidence type="ECO:0000256" key="6">
    <source>
        <dbReference type="ARBA" id="ARBA00048212"/>
    </source>
</evidence>
<gene>
    <name evidence="9" type="ORF">H9Q13_04390</name>
</gene>
<evidence type="ECO:0000256" key="5">
    <source>
        <dbReference type="ARBA" id="ARBA00013053"/>
    </source>
</evidence>
<dbReference type="PANTHER" id="PTHR42743">
    <property type="entry name" value="AMINO-ACID AMINOTRANSFERASE"/>
    <property type="match status" value="1"/>
</dbReference>
<dbReference type="Pfam" id="PF01063">
    <property type="entry name" value="Aminotran_4"/>
    <property type="match status" value="1"/>
</dbReference>
<comment type="pathway">
    <text evidence="2">Amino-acid biosynthesis; L-valine biosynthesis; L-valine from pyruvate: step 4/4.</text>
</comment>
<evidence type="ECO:0000256" key="7">
    <source>
        <dbReference type="ARBA" id="ARBA00048798"/>
    </source>
</evidence>